<dbReference type="CDD" id="cd02857">
    <property type="entry name" value="E_set_CDase_PDE_N"/>
    <property type="match status" value="1"/>
</dbReference>
<accession>A0ABP9WW52</accession>
<keyword evidence="2" id="KW-0326">Glycosidase</keyword>
<dbReference type="PIRSF" id="PIRSF036918">
    <property type="entry name" value="Maltodextrin_glucosidase"/>
    <property type="match status" value="1"/>
</dbReference>
<evidence type="ECO:0000313" key="4">
    <source>
        <dbReference type="EMBL" id="GAA5526798.1"/>
    </source>
</evidence>
<protein>
    <submittedName>
        <fullName evidence="4">Maltodextrin glucosidase</fullName>
    </submittedName>
</protein>
<dbReference type="SUPFAM" id="SSF51445">
    <property type="entry name" value="(Trans)glycosidases"/>
    <property type="match status" value="1"/>
</dbReference>
<dbReference type="PANTHER" id="PTHR10357">
    <property type="entry name" value="ALPHA-AMYLASE FAMILY MEMBER"/>
    <property type="match status" value="1"/>
</dbReference>
<organism evidence="4 5">
    <name type="scientific">Herpetosiphon gulosus</name>
    <dbReference type="NCBI Taxonomy" id="1973496"/>
    <lineage>
        <taxon>Bacteria</taxon>
        <taxon>Bacillati</taxon>
        <taxon>Chloroflexota</taxon>
        <taxon>Chloroflexia</taxon>
        <taxon>Herpetosiphonales</taxon>
        <taxon>Herpetosiphonaceae</taxon>
        <taxon>Herpetosiphon</taxon>
    </lineage>
</organism>
<evidence type="ECO:0000313" key="5">
    <source>
        <dbReference type="Proteomes" id="UP001428290"/>
    </source>
</evidence>
<dbReference type="SUPFAM" id="SSF81296">
    <property type="entry name" value="E set domains"/>
    <property type="match status" value="1"/>
</dbReference>
<keyword evidence="1" id="KW-0378">Hydrolase</keyword>
<dbReference type="InterPro" id="IPR006047">
    <property type="entry name" value="GH13_cat_dom"/>
</dbReference>
<dbReference type="SMART" id="SM00642">
    <property type="entry name" value="Aamy"/>
    <property type="match status" value="1"/>
</dbReference>
<proteinExistence type="predicted"/>
<dbReference type="Gene3D" id="2.60.40.10">
    <property type="entry name" value="Immunoglobulins"/>
    <property type="match status" value="1"/>
</dbReference>
<evidence type="ECO:0000259" key="3">
    <source>
        <dbReference type="SMART" id="SM00642"/>
    </source>
</evidence>
<dbReference type="InterPro" id="IPR014756">
    <property type="entry name" value="Ig_E-set"/>
</dbReference>
<name>A0ABP9WW52_9CHLR</name>
<reference evidence="4 5" key="1">
    <citation type="submission" date="2024-02" db="EMBL/GenBank/DDBJ databases">
        <title>Herpetosiphon gulosus NBRC 112829.</title>
        <authorList>
            <person name="Ichikawa N."/>
            <person name="Katano-Makiyama Y."/>
            <person name="Hidaka K."/>
        </authorList>
    </citation>
    <scope>NUCLEOTIDE SEQUENCE [LARGE SCALE GENOMIC DNA]</scope>
    <source>
        <strain evidence="4 5">NBRC 112829</strain>
    </source>
</reference>
<dbReference type="InterPro" id="IPR017069">
    <property type="entry name" value="MalZ"/>
</dbReference>
<dbReference type="Gene3D" id="3.20.20.80">
    <property type="entry name" value="Glycosidases"/>
    <property type="match status" value="1"/>
</dbReference>
<dbReference type="Pfam" id="PF00128">
    <property type="entry name" value="Alpha-amylase"/>
    <property type="match status" value="1"/>
</dbReference>
<dbReference type="InterPro" id="IPR004185">
    <property type="entry name" value="Glyco_hydro_13_lg-like_dom"/>
</dbReference>
<dbReference type="PANTHER" id="PTHR10357:SF210">
    <property type="entry name" value="MALTODEXTRIN GLUCOSIDASE"/>
    <property type="match status" value="1"/>
</dbReference>
<dbReference type="InterPro" id="IPR017853">
    <property type="entry name" value="GH"/>
</dbReference>
<dbReference type="InterPro" id="IPR013783">
    <property type="entry name" value="Ig-like_fold"/>
</dbReference>
<evidence type="ECO:0000256" key="1">
    <source>
        <dbReference type="ARBA" id="ARBA00022801"/>
    </source>
</evidence>
<keyword evidence="5" id="KW-1185">Reference proteome</keyword>
<feature type="domain" description="Glycosyl hydrolase family 13 catalytic" evidence="3">
    <location>
        <begin position="134"/>
        <end position="527"/>
    </location>
</feature>
<comment type="caution">
    <text evidence="4">The sequence shown here is derived from an EMBL/GenBank/DDBJ whole genome shotgun (WGS) entry which is preliminary data.</text>
</comment>
<sequence>MHYPTWTSAVHHDGSALYLQPSQPYHLGQQVTMRLRTPLDSPITQAFIRICPDGEQTFVAMQPAERTETLQWWQGQITLSMPRTGYRFWLMTEHGGWWLSAAGMQRSTPTDATDFKLLADYHAPTWVHSAVFYQIFPDRFCDGEPSNNVVDGEYTVYGRPTIARQWGEAPQKATGGIEFFGGDLQGISQKLDYLEQLGINALYLTPIFTAPSNHKYDTADYLQIDQHFGGEAALAELRQATQRYQMKLMLDIVLNHCGYTHHWFTAAQADVNAPTADYFSWKQHPNEYESWLGHRSLPKLNYTSHGLRQAIYGSEQAIIRHWLRQPYAIDGWRIDVANMLARQGSSQLGHKIGRALRRAVKAEAPEAYLLGEHFYDGTNHLQGDELDASMNYRGFTFPTLQWLVGFDMASVWNLVWEDRALLPTEALGEQWRAFLAVIPWQVALQQFNLLDSHDTPRLLTIVGGDLALHQVAVTLQMTFPGVPCIYYGDEVGLQGGGDPECRGCMPWDAQAWNHDLLGFYRSLIGLRRSSSALSVGGFQLLLAEGDTVAFMRRSADECLLIVAQRAATNIPPIPMLATGLADGTSFVLVAGPTEIAIQAGVLVLPQTGISASLWRMQQPKAEGNYEG</sequence>
<gene>
    <name evidence="4" type="primary">malZ</name>
    <name evidence="4" type="ORF">Hgul01_00578</name>
</gene>
<dbReference type="EMBL" id="BAABRU010000002">
    <property type="protein sequence ID" value="GAA5526798.1"/>
    <property type="molecule type" value="Genomic_DNA"/>
</dbReference>
<dbReference type="Proteomes" id="UP001428290">
    <property type="component" value="Unassembled WGS sequence"/>
</dbReference>
<dbReference type="RefSeq" id="WP_345720435.1">
    <property type="nucleotide sequence ID" value="NZ_BAABRU010000002.1"/>
</dbReference>
<dbReference type="CDD" id="cd11338">
    <property type="entry name" value="AmyAc_CMD"/>
    <property type="match status" value="1"/>
</dbReference>
<dbReference type="NCBIfam" id="NF008051">
    <property type="entry name" value="PRK10785.1"/>
    <property type="match status" value="1"/>
</dbReference>
<evidence type="ECO:0000256" key="2">
    <source>
        <dbReference type="ARBA" id="ARBA00023295"/>
    </source>
</evidence>